<keyword evidence="2" id="KW-0238">DNA-binding</keyword>
<name>A0A6I6IM29_9RHOB</name>
<dbReference type="GO" id="GO:0003700">
    <property type="term" value="F:DNA-binding transcription factor activity"/>
    <property type="evidence" value="ECO:0007669"/>
    <property type="project" value="InterPro"/>
</dbReference>
<dbReference type="Gene3D" id="1.10.10.10">
    <property type="entry name" value="Winged helix-like DNA-binding domain superfamily/Winged helix DNA-binding domain"/>
    <property type="match status" value="1"/>
</dbReference>
<dbReference type="Proteomes" id="UP000428330">
    <property type="component" value="Chromosome"/>
</dbReference>
<dbReference type="InterPro" id="IPR011991">
    <property type="entry name" value="ArsR-like_HTH"/>
</dbReference>
<organism evidence="5 6">
    <name type="scientific">Roseovarius faecimaris</name>
    <dbReference type="NCBI Taxonomy" id="2494550"/>
    <lineage>
        <taxon>Bacteria</taxon>
        <taxon>Pseudomonadati</taxon>
        <taxon>Pseudomonadota</taxon>
        <taxon>Alphaproteobacteria</taxon>
        <taxon>Rhodobacterales</taxon>
        <taxon>Roseobacteraceae</taxon>
        <taxon>Roseovarius</taxon>
    </lineage>
</organism>
<feature type="domain" description="HTH arsR-type" evidence="4">
    <location>
        <begin position="1"/>
        <end position="95"/>
    </location>
</feature>
<evidence type="ECO:0000256" key="1">
    <source>
        <dbReference type="ARBA" id="ARBA00023015"/>
    </source>
</evidence>
<evidence type="ECO:0000313" key="5">
    <source>
        <dbReference type="EMBL" id="QGX98140.1"/>
    </source>
</evidence>
<sequence>MDKKTALAAFAALSQDTRLDAFRLLLRAGQDGMPAGEIADTLGTRQNTMSTHLSILHQAGLIRSQRDGRSIRYSANLDGTRGLLAFLLEECCGGNPALCQPLIAEITPSEGAPS</sequence>
<dbReference type="SUPFAM" id="SSF46785">
    <property type="entry name" value="Winged helix' DNA-binding domain"/>
    <property type="match status" value="1"/>
</dbReference>
<dbReference type="NCBIfam" id="NF033788">
    <property type="entry name" value="HTH_metalloreg"/>
    <property type="match status" value="1"/>
</dbReference>
<dbReference type="OrthoDB" id="9804742at2"/>
<reference evidence="6" key="1">
    <citation type="submission" date="2018-12" db="EMBL/GenBank/DDBJ databases">
        <title>Complete genome sequence of Roseovarius sp. MME-070.</title>
        <authorList>
            <person name="Nam Y.-D."/>
            <person name="Kang J."/>
            <person name="Chung W.-H."/>
            <person name="Park Y.S."/>
        </authorList>
    </citation>
    <scope>NUCLEOTIDE SEQUENCE [LARGE SCALE GENOMIC DNA]</scope>
    <source>
        <strain evidence="6">MME-070</strain>
    </source>
</reference>
<evidence type="ECO:0000256" key="3">
    <source>
        <dbReference type="ARBA" id="ARBA00023163"/>
    </source>
</evidence>
<keyword evidence="3" id="KW-0804">Transcription</keyword>
<protein>
    <submittedName>
        <fullName evidence="5">Transcriptional regulator</fullName>
    </submittedName>
</protein>
<keyword evidence="1" id="KW-0805">Transcription regulation</keyword>
<dbReference type="Pfam" id="PF12840">
    <property type="entry name" value="HTH_20"/>
    <property type="match status" value="1"/>
</dbReference>
<dbReference type="InterPro" id="IPR036390">
    <property type="entry name" value="WH_DNA-bd_sf"/>
</dbReference>
<accession>A0A6I6IM29</accession>
<dbReference type="PANTHER" id="PTHR43132">
    <property type="entry name" value="ARSENICAL RESISTANCE OPERON REPRESSOR ARSR-RELATED"/>
    <property type="match status" value="1"/>
</dbReference>
<dbReference type="RefSeq" id="WP_157706772.1">
    <property type="nucleotide sequence ID" value="NZ_CP034348.1"/>
</dbReference>
<dbReference type="InterPro" id="IPR001845">
    <property type="entry name" value="HTH_ArsR_DNA-bd_dom"/>
</dbReference>
<dbReference type="InterPro" id="IPR036388">
    <property type="entry name" value="WH-like_DNA-bd_sf"/>
</dbReference>
<dbReference type="InterPro" id="IPR051011">
    <property type="entry name" value="Metal_resp_trans_reg"/>
</dbReference>
<dbReference type="AlphaFoldDB" id="A0A6I6IM29"/>
<dbReference type="KEGG" id="rom:EI983_07550"/>
<dbReference type="CDD" id="cd00090">
    <property type="entry name" value="HTH_ARSR"/>
    <property type="match status" value="1"/>
</dbReference>
<evidence type="ECO:0000256" key="2">
    <source>
        <dbReference type="ARBA" id="ARBA00023125"/>
    </source>
</evidence>
<evidence type="ECO:0000259" key="4">
    <source>
        <dbReference type="PROSITE" id="PS50987"/>
    </source>
</evidence>
<dbReference type="EMBL" id="CP034348">
    <property type="protein sequence ID" value="QGX98140.1"/>
    <property type="molecule type" value="Genomic_DNA"/>
</dbReference>
<keyword evidence="6" id="KW-1185">Reference proteome</keyword>
<dbReference type="SMART" id="SM00418">
    <property type="entry name" value="HTH_ARSR"/>
    <property type="match status" value="1"/>
</dbReference>
<evidence type="ECO:0000313" key="6">
    <source>
        <dbReference type="Proteomes" id="UP000428330"/>
    </source>
</evidence>
<proteinExistence type="predicted"/>
<dbReference type="PROSITE" id="PS50987">
    <property type="entry name" value="HTH_ARSR_2"/>
    <property type="match status" value="1"/>
</dbReference>
<dbReference type="PANTHER" id="PTHR43132:SF2">
    <property type="entry name" value="ARSENICAL RESISTANCE OPERON REPRESSOR ARSR-RELATED"/>
    <property type="match status" value="1"/>
</dbReference>
<dbReference type="GO" id="GO:0003677">
    <property type="term" value="F:DNA binding"/>
    <property type="evidence" value="ECO:0007669"/>
    <property type="project" value="UniProtKB-KW"/>
</dbReference>
<gene>
    <name evidence="5" type="ORF">EI983_07550</name>
</gene>
<dbReference type="PRINTS" id="PR00778">
    <property type="entry name" value="HTHARSR"/>
</dbReference>